<gene>
    <name evidence="1" type="ORF">CLUMA_CG002908</name>
</gene>
<reference evidence="1 2" key="1">
    <citation type="submission" date="2015-04" db="EMBL/GenBank/DDBJ databases">
        <authorList>
            <person name="Syromyatnikov M.Y."/>
            <person name="Popov V.N."/>
        </authorList>
    </citation>
    <scope>NUCLEOTIDE SEQUENCE [LARGE SCALE GENOMIC DNA]</scope>
</reference>
<protein>
    <submittedName>
        <fullName evidence="1">CLUMA_CG002908, isoform A</fullName>
    </submittedName>
</protein>
<accession>A0A1J1HMI3</accession>
<dbReference type="AlphaFoldDB" id="A0A1J1HMI3"/>
<proteinExistence type="predicted"/>
<evidence type="ECO:0000313" key="2">
    <source>
        <dbReference type="Proteomes" id="UP000183832"/>
    </source>
</evidence>
<dbReference type="Proteomes" id="UP000183832">
    <property type="component" value="Unassembled WGS sequence"/>
</dbReference>
<evidence type="ECO:0000313" key="1">
    <source>
        <dbReference type="EMBL" id="CRK89147.1"/>
    </source>
</evidence>
<dbReference type="EMBL" id="CVRI01000011">
    <property type="protein sequence ID" value="CRK89147.1"/>
    <property type="molecule type" value="Genomic_DNA"/>
</dbReference>
<name>A0A1J1HMI3_9DIPT</name>
<sequence length="101" mass="11810">MTENFPSPFACLHLQNKTVFIKKGSFFLQGHEHYNVQLKNELLRLQQKDLTTRNAINCLRLEVSNYSILIGIWKTLDRLKSNPTPNSVDIRKKNYQAFNSQ</sequence>
<keyword evidence="2" id="KW-1185">Reference proteome</keyword>
<organism evidence="1 2">
    <name type="scientific">Clunio marinus</name>
    <dbReference type="NCBI Taxonomy" id="568069"/>
    <lineage>
        <taxon>Eukaryota</taxon>
        <taxon>Metazoa</taxon>
        <taxon>Ecdysozoa</taxon>
        <taxon>Arthropoda</taxon>
        <taxon>Hexapoda</taxon>
        <taxon>Insecta</taxon>
        <taxon>Pterygota</taxon>
        <taxon>Neoptera</taxon>
        <taxon>Endopterygota</taxon>
        <taxon>Diptera</taxon>
        <taxon>Nematocera</taxon>
        <taxon>Chironomoidea</taxon>
        <taxon>Chironomidae</taxon>
        <taxon>Clunio</taxon>
    </lineage>
</organism>